<evidence type="ECO:0000259" key="6">
    <source>
        <dbReference type="PROSITE" id="PS51194"/>
    </source>
</evidence>
<dbReference type="InterPro" id="IPR057342">
    <property type="entry name" value="DEXDc_RapA"/>
</dbReference>
<feature type="domain" description="Helicase C-terminal" evidence="6">
    <location>
        <begin position="429"/>
        <end position="596"/>
    </location>
</feature>
<dbReference type="AlphaFoldDB" id="A0A1H3ZAX4"/>
<dbReference type="SMART" id="SM00490">
    <property type="entry name" value="HELICc"/>
    <property type="match status" value="1"/>
</dbReference>
<accession>A0A1H3ZAX4</accession>
<evidence type="ECO:0000256" key="2">
    <source>
        <dbReference type="ARBA" id="ARBA00022801"/>
    </source>
</evidence>
<feature type="domain" description="Helicase ATP-binding" evidence="5">
    <location>
        <begin position="119"/>
        <end position="291"/>
    </location>
</feature>
<dbReference type="InterPro" id="IPR014001">
    <property type="entry name" value="Helicase_ATP-bd"/>
</dbReference>
<dbReference type="PROSITE" id="PS51192">
    <property type="entry name" value="HELICASE_ATP_BIND_1"/>
    <property type="match status" value="1"/>
</dbReference>
<dbReference type="PROSITE" id="PS51194">
    <property type="entry name" value="HELICASE_CTER"/>
    <property type="match status" value="1"/>
</dbReference>
<protein>
    <submittedName>
        <fullName evidence="7">SNF2 family N-terminal domain-containing protein</fullName>
    </submittedName>
</protein>
<name>A0A1H3ZAX4_9GAMM</name>
<evidence type="ECO:0000313" key="8">
    <source>
        <dbReference type="Proteomes" id="UP000198658"/>
    </source>
</evidence>
<dbReference type="Proteomes" id="UP000198658">
    <property type="component" value="Unassembled WGS sequence"/>
</dbReference>
<evidence type="ECO:0000256" key="1">
    <source>
        <dbReference type="ARBA" id="ARBA00022741"/>
    </source>
</evidence>
<sequence>MVSELRYAPGARVEIRDCEWIVRRADQAEDGGYILTVDGLSELVNGKSAQFLTSLERDNIRLLDPAETKLEQDLSPGFERSRLFIETQLRQITPADGHIHLGHKAAMDPVPFQLQPAMQALAQPRQRILIADAVGLGKTLEAGILVTELMRRGRGKRILVLTLKSMMTQFQKEFWNRFTIPLTRLDSAGLQRVRNNIPGNHNPFYYYDKSIISIDTLKQDNEFRRHLEQAYWDIIVIDEAHNVAERGTSSQRAKLAQLLAHRSDTLIMLSATPHDGKARSFASLMNMLDPTAISDPDDYAKEDFRDKGLVIRRFKKDIRDQVAQEFKERRVFDHYVQAGPEEEGAYDALLAVPFTHKGEYSGELRGQLVRIGLQKALFSSPAAAIKSTDERLRKLNRREPPTADELEEIGALEALRSALNNVTPAAFGKYQRLLQQLRDKNYGWSPRSAEDRLVIFSERIETLSWLEEQLIKDLKLKPAAITQLHGGMSDIEQQSIVEAFGQPETPLRVLLCSDVASEGINLHYLSHRLIHFDLPWSLMVFQQRNGRVDRYGQQHTPLITYLITESQNQKVRGDTRILEILKEKDQQAYENIGDPATFMKVHDTDEETRLTAEAMAKGMDAGDFDQAYQPEPEGNEGDDLLAAFLNPESAAAPVEEAPQHTVDGYSLFASDYDFCVQALEALNRERSRVDFTANSGSSSLTLTPPDDLDYRFRFLPQEVRPKDGLLTLTADKPRFEEEIRRSRQDEDAWPKMHYLWPQHPAVDWLQSRILAEVARHSAPLLALDAGQEDALQPGETVFLVSALIPNRKAHPVIWEWFAVHCRDGAVTDVEAAVPWLQQLDLTKKRPNRAEPLDLEALAALRRPAIAAVHAEMQVRQRQYTEEMAPLLQQRLAELETLRGRQVEQLELQLGNSKQDEVFINARREKRMKEIKHAFADYESWVRDTISIEAVPHLQIIAAITANTEAEH</sequence>
<dbReference type="SMART" id="SM00487">
    <property type="entry name" value="DEXDc"/>
    <property type="match status" value="1"/>
</dbReference>
<dbReference type="OrthoDB" id="9814088at2"/>
<dbReference type="RefSeq" id="WP_091388284.1">
    <property type="nucleotide sequence ID" value="NZ_FNQO01000002.1"/>
</dbReference>
<dbReference type="Pfam" id="PF00271">
    <property type="entry name" value="Helicase_C"/>
    <property type="match status" value="1"/>
</dbReference>
<dbReference type="Gene3D" id="3.40.50.300">
    <property type="entry name" value="P-loop containing nucleotide triphosphate hydrolases"/>
    <property type="match status" value="1"/>
</dbReference>
<reference evidence="8" key="1">
    <citation type="submission" date="2016-10" db="EMBL/GenBank/DDBJ databases">
        <authorList>
            <person name="Varghese N."/>
            <person name="Submissions S."/>
        </authorList>
    </citation>
    <scope>NUCLEOTIDE SEQUENCE [LARGE SCALE GENOMIC DNA]</scope>
    <source>
        <strain evidence="8">CGMCC 1.10657</strain>
    </source>
</reference>
<dbReference type="GO" id="GO:0004386">
    <property type="term" value="F:helicase activity"/>
    <property type="evidence" value="ECO:0007669"/>
    <property type="project" value="UniProtKB-KW"/>
</dbReference>
<dbReference type="GO" id="GO:0016787">
    <property type="term" value="F:hydrolase activity"/>
    <property type="evidence" value="ECO:0007669"/>
    <property type="project" value="UniProtKB-KW"/>
</dbReference>
<keyword evidence="4" id="KW-0067">ATP-binding</keyword>
<dbReference type="Pfam" id="PF00176">
    <property type="entry name" value="SNF2-rel_dom"/>
    <property type="match status" value="1"/>
</dbReference>
<dbReference type="GO" id="GO:0005524">
    <property type="term" value="F:ATP binding"/>
    <property type="evidence" value="ECO:0007669"/>
    <property type="project" value="UniProtKB-KW"/>
</dbReference>
<gene>
    <name evidence="7" type="ORF">SAMN05216562_2276</name>
</gene>
<dbReference type="Gene3D" id="3.40.50.10810">
    <property type="entry name" value="Tandem AAA-ATPase domain"/>
    <property type="match status" value="1"/>
</dbReference>
<dbReference type="STRING" id="658218.SAMN05216562_2276"/>
<evidence type="ECO:0000256" key="3">
    <source>
        <dbReference type="ARBA" id="ARBA00022806"/>
    </source>
</evidence>
<dbReference type="InterPro" id="IPR049730">
    <property type="entry name" value="SNF2/RAD54-like_C"/>
</dbReference>
<dbReference type="SUPFAM" id="SSF52540">
    <property type="entry name" value="P-loop containing nucleoside triphosphate hydrolases"/>
    <property type="match status" value="2"/>
</dbReference>
<evidence type="ECO:0000256" key="4">
    <source>
        <dbReference type="ARBA" id="ARBA00022840"/>
    </source>
</evidence>
<keyword evidence="8" id="KW-1185">Reference proteome</keyword>
<keyword evidence="2" id="KW-0378">Hydrolase</keyword>
<evidence type="ECO:0000313" key="7">
    <source>
        <dbReference type="EMBL" id="SEA20482.1"/>
    </source>
</evidence>
<keyword evidence="3" id="KW-0347">Helicase</keyword>
<organism evidence="7 8">
    <name type="scientific">Microbulbifer marinus</name>
    <dbReference type="NCBI Taxonomy" id="658218"/>
    <lineage>
        <taxon>Bacteria</taxon>
        <taxon>Pseudomonadati</taxon>
        <taxon>Pseudomonadota</taxon>
        <taxon>Gammaproteobacteria</taxon>
        <taxon>Cellvibrionales</taxon>
        <taxon>Microbulbiferaceae</taxon>
        <taxon>Microbulbifer</taxon>
    </lineage>
</organism>
<dbReference type="EMBL" id="FNQO01000002">
    <property type="protein sequence ID" value="SEA20482.1"/>
    <property type="molecule type" value="Genomic_DNA"/>
</dbReference>
<dbReference type="InterPro" id="IPR000330">
    <property type="entry name" value="SNF2_N"/>
</dbReference>
<keyword evidence="1" id="KW-0547">Nucleotide-binding</keyword>
<dbReference type="PANTHER" id="PTHR10799">
    <property type="entry name" value="SNF2/RAD54 HELICASE FAMILY"/>
    <property type="match status" value="1"/>
</dbReference>
<dbReference type="CDD" id="cd18011">
    <property type="entry name" value="DEXDc_RapA"/>
    <property type="match status" value="1"/>
</dbReference>
<dbReference type="InterPro" id="IPR027417">
    <property type="entry name" value="P-loop_NTPase"/>
</dbReference>
<dbReference type="InterPro" id="IPR001650">
    <property type="entry name" value="Helicase_C-like"/>
</dbReference>
<dbReference type="CDD" id="cd18793">
    <property type="entry name" value="SF2_C_SNF"/>
    <property type="match status" value="1"/>
</dbReference>
<dbReference type="InterPro" id="IPR038718">
    <property type="entry name" value="SNF2-like_sf"/>
</dbReference>
<proteinExistence type="predicted"/>
<evidence type="ECO:0000259" key="5">
    <source>
        <dbReference type="PROSITE" id="PS51192"/>
    </source>
</evidence>